<reference evidence="1 2" key="2">
    <citation type="journal article" date="2008" name="Bioinformatics">
        <title>Assembly reconciliation.</title>
        <authorList>
            <person name="Zimin A.V."/>
            <person name="Smith D.R."/>
            <person name="Sutton G."/>
            <person name="Yorke J.A."/>
        </authorList>
    </citation>
    <scope>NUCLEOTIDE SEQUENCE [LARGE SCALE GENOMIC DNA]</scope>
    <source>
        <strain evidence="1 2">TSC#14021-0224.01</strain>
    </source>
</reference>
<reference evidence="1 2" key="1">
    <citation type="journal article" date="2007" name="Nature">
        <title>Evolution of genes and genomes on the Drosophila phylogeny.</title>
        <authorList>
            <consortium name="Drosophila 12 Genomes Consortium"/>
            <person name="Clark A.G."/>
            <person name="Eisen M.B."/>
            <person name="Smith D.R."/>
            <person name="Bergman C.M."/>
            <person name="Oliver B."/>
            <person name="Markow T.A."/>
            <person name="Kaufman T.C."/>
            <person name="Kellis M."/>
            <person name="Gelbart W."/>
            <person name="Iyer V.N."/>
            <person name="Pollard D.A."/>
            <person name="Sackton T.B."/>
            <person name="Larracuente A.M."/>
            <person name="Singh N.D."/>
            <person name="Abad J.P."/>
            <person name="Abt D.N."/>
            <person name="Adryan B."/>
            <person name="Aguade M."/>
            <person name="Akashi H."/>
            <person name="Anderson W.W."/>
            <person name="Aquadro C.F."/>
            <person name="Ardell D.H."/>
            <person name="Arguello R."/>
            <person name="Artieri C.G."/>
            <person name="Barbash D.A."/>
            <person name="Barker D."/>
            <person name="Barsanti P."/>
            <person name="Batterham P."/>
            <person name="Batzoglou S."/>
            <person name="Begun D."/>
            <person name="Bhutkar A."/>
            <person name="Blanco E."/>
            <person name="Bosak S.A."/>
            <person name="Bradley R.K."/>
            <person name="Brand A.D."/>
            <person name="Brent M.R."/>
            <person name="Brooks A.N."/>
            <person name="Brown R.H."/>
            <person name="Butlin R.K."/>
            <person name="Caggese C."/>
            <person name="Calvi B.R."/>
            <person name="Bernardo de Carvalho A."/>
            <person name="Caspi A."/>
            <person name="Castrezana S."/>
            <person name="Celniker S.E."/>
            <person name="Chang J.L."/>
            <person name="Chapple C."/>
            <person name="Chatterji S."/>
            <person name="Chinwalla A."/>
            <person name="Civetta A."/>
            <person name="Clifton S.W."/>
            <person name="Comeron J.M."/>
            <person name="Costello J.C."/>
            <person name="Coyne J.A."/>
            <person name="Daub J."/>
            <person name="David R.G."/>
            <person name="Delcher A.L."/>
            <person name="Delehaunty K."/>
            <person name="Do C.B."/>
            <person name="Ebling H."/>
            <person name="Edwards K."/>
            <person name="Eickbush T."/>
            <person name="Evans J.D."/>
            <person name="Filipski A."/>
            <person name="Findeiss S."/>
            <person name="Freyhult E."/>
            <person name="Fulton L."/>
            <person name="Fulton R."/>
            <person name="Garcia A.C."/>
            <person name="Gardiner A."/>
            <person name="Garfield D.A."/>
            <person name="Garvin B.E."/>
            <person name="Gibson G."/>
            <person name="Gilbert D."/>
            <person name="Gnerre S."/>
            <person name="Godfrey J."/>
            <person name="Good R."/>
            <person name="Gotea V."/>
            <person name="Gravely B."/>
            <person name="Greenberg A.J."/>
            <person name="Griffiths-Jones S."/>
            <person name="Gross S."/>
            <person name="Guigo R."/>
            <person name="Gustafson E.A."/>
            <person name="Haerty W."/>
            <person name="Hahn M.W."/>
            <person name="Halligan D.L."/>
            <person name="Halpern A.L."/>
            <person name="Halter G.M."/>
            <person name="Han M.V."/>
            <person name="Heger A."/>
            <person name="Hillier L."/>
            <person name="Hinrichs A.S."/>
            <person name="Holmes I."/>
            <person name="Hoskins R.A."/>
            <person name="Hubisz M.J."/>
            <person name="Hultmark D."/>
            <person name="Huntley M.A."/>
            <person name="Jaffe D.B."/>
            <person name="Jagadeeshan S."/>
            <person name="Jeck W.R."/>
            <person name="Johnson J."/>
            <person name="Jones C.D."/>
            <person name="Jordan W.C."/>
            <person name="Karpen G.H."/>
            <person name="Kataoka E."/>
            <person name="Keightley P.D."/>
            <person name="Kheradpour P."/>
            <person name="Kirkness E.F."/>
            <person name="Koerich L.B."/>
            <person name="Kristiansen K."/>
            <person name="Kudrna D."/>
            <person name="Kulathinal R.J."/>
            <person name="Kumar S."/>
            <person name="Kwok R."/>
            <person name="Lander E."/>
            <person name="Langley C.H."/>
            <person name="Lapoint R."/>
            <person name="Lazzaro B.P."/>
            <person name="Lee S.J."/>
            <person name="Levesque L."/>
            <person name="Li R."/>
            <person name="Lin C.F."/>
            <person name="Lin M.F."/>
            <person name="Lindblad-Toh K."/>
            <person name="Llopart A."/>
            <person name="Long M."/>
            <person name="Low L."/>
            <person name="Lozovsky E."/>
            <person name="Lu J."/>
            <person name="Luo M."/>
            <person name="Machado C.A."/>
            <person name="Makalowski W."/>
            <person name="Marzo M."/>
            <person name="Matsuda M."/>
            <person name="Matzkin L."/>
            <person name="McAllister B."/>
            <person name="McBride C.S."/>
            <person name="McKernan B."/>
            <person name="McKernan K."/>
            <person name="Mendez-Lago M."/>
            <person name="Minx P."/>
            <person name="Mollenhauer M.U."/>
            <person name="Montooth K."/>
            <person name="Mount S.M."/>
            <person name="Mu X."/>
            <person name="Myers E."/>
            <person name="Negre B."/>
            <person name="Newfeld S."/>
            <person name="Nielsen R."/>
            <person name="Noor M.A."/>
            <person name="O'Grady P."/>
            <person name="Pachter L."/>
            <person name="Papaceit M."/>
            <person name="Parisi M.J."/>
            <person name="Parisi M."/>
            <person name="Parts L."/>
            <person name="Pedersen J.S."/>
            <person name="Pesole G."/>
            <person name="Phillippy A.M."/>
            <person name="Ponting C.P."/>
            <person name="Pop M."/>
            <person name="Porcelli D."/>
            <person name="Powell J.R."/>
            <person name="Prohaska S."/>
            <person name="Pruitt K."/>
            <person name="Puig M."/>
            <person name="Quesneville H."/>
            <person name="Ram K.R."/>
            <person name="Rand D."/>
            <person name="Rasmussen M.D."/>
            <person name="Reed L.K."/>
            <person name="Reenan R."/>
            <person name="Reily A."/>
            <person name="Remington K.A."/>
            <person name="Rieger T.T."/>
            <person name="Ritchie M.G."/>
            <person name="Robin C."/>
            <person name="Rogers Y.H."/>
            <person name="Rohde C."/>
            <person name="Rozas J."/>
            <person name="Rubenfield M.J."/>
            <person name="Ruiz A."/>
            <person name="Russo S."/>
            <person name="Salzberg S.L."/>
            <person name="Sanchez-Gracia A."/>
            <person name="Saranga D.J."/>
            <person name="Sato H."/>
            <person name="Schaeffer S.W."/>
            <person name="Schatz M.C."/>
            <person name="Schlenke T."/>
            <person name="Schwartz R."/>
            <person name="Segarra C."/>
            <person name="Singh R.S."/>
            <person name="Sirot L."/>
            <person name="Sirota M."/>
            <person name="Sisneros N.B."/>
            <person name="Smith C.D."/>
            <person name="Smith T.F."/>
            <person name="Spieth J."/>
            <person name="Stage D.E."/>
            <person name="Stark A."/>
            <person name="Stephan W."/>
            <person name="Strausberg R.L."/>
            <person name="Strempel S."/>
            <person name="Sturgill D."/>
            <person name="Sutton G."/>
            <person name="Sutton G.G."/>
            <person name="Tao W."/>
            <person name="Teichmann S."/>
            <person name="Tobari Y.N."/>
            <person name="Tomimura Y."/>
            <person name="Tsolas J.M."/>
            <person name="Valente V.L."/>
            <person name="Venter E."/>
            <person name="Venter J.C."/>
            <person name="Vicario S."/>
            <person name="Vieira F.G."/>
            <person name="Vilella A.J."/>
            <person name="Villasante A."/>
            <person name="Walenz B."/>
            <person name="Wang J."/>
            <person name="Wasserman M."/>
            <person name="Watts T."/>
            <person name="Wilson D."/>
            <person name="Wilson R.K."/>
            <person name="Wing R.A."/>
            <person name="Wolfner M.F."/>
            <person name="Wong A."/>
            <person name="Wong G.K."/>
            <person name="Wu C.I."/>
            <person name="Wu G."/>
            <person name="Yamamoto D."/>
            <person name="Yang H.P."/>
            <person name="Yang S.P."/>
            <person name="Yorke J.A."/>
            <person name="Yoshida K."/>
            <person name="Zdobnov E."/>
            <person name="Zhang P."/>
            <person name="Zhang Y."/>
            <person name="Zimin A.V."/>
            <person name="Baldwin J."/>
            <person name="Abdouelleil A."/>
            <person name="Abdulkadir J."/>
            <person name="Abebe A."/>
            <person name="Abera B."/>
            <person name="Abreu J."/>
            <person name="Acer S.C."/>
            <person name="Aftuck L."/>
            <person name="Alexander A."/>
            <person name="An P."/>
            <person name="Anderson E."/>
            <person name="Anderson S."/>
            <person name="Arachi H."/>
            <person name="Azer M."/>
            <person name="Bachantsang P."/>
            <person name="Barry A."/>
            <person name="Bayul T."/>
            <person name="Berlin A."/>
            <person name="Bessette D."/>
            <person name="Bloom T."/>
            <person name="Blye J."/>
            <person name="Boguslavskiy L."/>
            <person name="Bonnet C."/>
            <person name="Boukhgalter B."/>
            <person name="Bourzgui I."/>
            <person name="Brown A."/>
            <person name="Cahill P."/>
            <person name="Channer S."/>
            <person name="Cheshatsang Y."/>
            <person name="Chuda L."/>
            <person name="Citroen M."/>
            <person name="Collymore A."/>
            <person name="Cooke P."/>
            <person name="Costello M."/>
            <person name="D'Aco K."/>
            <person name="Daza R."/>
            <person name="De Haan G."/>
            <person name="DeGray S."/>
            <person name="DeMaso C."/>
            <person name="Dhargay N."/>
            <person name="Dooley K."/>
            <person name="Dooley E."/>
            <person name="Doricent M."/>
            <person name="Dorje P."/>
            <person name="Dorjee K."/>
            <person name="Dupes A."/>
            <person name="Elong R."/>
            <person name="Falk J."/>
            <person name="Farina A."/>
            <person name="Faro S."/>
            <person name="Ferguson D."/>
            <person name="Fisher S."/>
            <person name="Foley C.D."/>
            <person name="Franke A."/>
            <person name="Friedrich D."/>
            <person name="Gadbois L."/>
            <person name="Gearin G."/>
            <person name="Gearin C.R."/>
            <person name="Giannoukos G."/>
            <person name="Goode T."/>
            <person name="Graham J."/>
            <person name="Grandbois E."/>
            <person name="Grewal S."/>
            <person name="Gyaltsen K."/>
            <person name="Hafez N."/>
            <person name="Hagos B."/>
            <person name="Hall J."/>
            <person name="Henson C."/>
            <person name="Hollinger A."/>
            <person name="Honan T."/>
            <person name="Huard M.D."/>
            <person name="Hughes L."/>
            <person name="Hurhula B."/>
            <person name="Husby M.E."/>
            <person name="Kamat A."/>
            <person name="Kanga B."/>
            <person name="Kashin S."/>
            <person name="Khazanovich D."/>
            <person name="Kisner P."/>
            <person name="Lance K."/>
            <person name="Lara M."/>
            <person name="Lee W."/>
            <person name="Lennon N."/>
            <person name="Letendre F."/>
            <person name="LeVine R."/>
            <person name="Lipovsky A."/>
            <person name="Liu X."/>
            <person name="Liu J."/>
            <person name="Liu S."/>
            <person name="Lokyitsang T."/>
            <person name="Lokyitsang Y."/>
            <person name="Lubonja R."/>
            <person name="Lui A."/>
            <person name="MacDonald P."/>
            <person name="Magnisalis V."/>
            <person name="Maru K."/>
            <person name="Matthews C."/>
            <person name="McCusker W."/>
            <person name="McDonough S."/>
            <person name="Mehta T."/>
            <person name="Meldrim J."/>
            <person name="Meneus L."/>
            <person name="Mihai O."/>
            <person name="Mihalev A."/>
            <person name="Mihova T."/>
            <person name="Mittelman R."/>
            <person name="Mlenga V."/>
            <person name="Montmayeur A."/>
            <person name="Mulrain L."/>
            <person name="Navidi A."/>
            <person name="Naylor J."/>
            <person name="Negash T."/>
            <person name="Nguyen T."/>
            <person name="Nguyen N."/>
            <person name="Nicol R."/>
            <person name="Norbu C."/>
            <person name="Norbu N."/>
            <person name="Novod N."/>
            <person name="O'Neill B."/>
            <person name="Osman S."/>
            <person name="Markiewicz E."/>
            <person name="Oyono O.L."/>
            <person name="Patti C."/>
            <person name="Phunkhang P."/>
            <person name="Pierre F."/>
            <person name="Priest M."/>
            <person name="Raghuraman S."/>
            <person name="Rege F."/>
            <person name="Reyes R."/>
            <person name="Rise C."/>
            <person name="Rogov P."/>
            <person name="Ross K."/>
            <person name="Ryan E."/>
            <person name="Settipalli S."/>
            <person name="Shea T."/>
            <person name="Sherpa N."/>
            <person name="Shi L."/>
            <person name="Shih D."/>
            <person name="Sparrow T."/>
            <person name="Spaulding J."/>
            <person name="Stalker J."/>
            <person name="Stange-Thomann N."/>
            <person name="Stavropoulos S."/>
            <person name="Stone C."/>
            <person name="Strader C."/>
            <person name="Tesfaye S."/>
            <person name="Thomson T."/>
            <person name="Thoulutsang Y."/>
            <person name="Thoulutsang D."/>
            <person name="Topham K."/>
            <person name="Topping I."/>
            <person name="Tsamla T."/>
            <person name="Vassiliev H."/>
            <person name="Vo A."/>
            <person name="Wangchuk T."/>
            <person name="Wangdi T."/>
            <person name="Weiand M."/>
            <person name="Wilkinson J."/>
            <person name="Wilson A."/>
            <person name="Yadav S."/>
            <person name="Young G."/>
            <person name="Yu Q."/>
            <person name="Zembek L."/>
            <person name="Zhong D."/>
            <person name="Zimmer A."/>
            <person name="Zwirko Z."/>
            <person name="Jaffe D.B."/>
            <person name="Alvarez P."/>
            <person name="Brockman W."/>
            <person name="Butler J."/>
            <person name="Chin C."/>
            <person name="Gnerre S."/>
            <person name="Grabherr M."/>
            <person name="Kleber M."/>
            <person name="Mauceli E."/>
            <person name="MacCallum I."/>
        </authorList>
    </citation>
    <scope>NUCLEOTIDE SEQUENCE [LARGE SCALE GENOMIC DNA]</scope>
    <source>
        <strain evidence="1 2">TSC#14021-0224.01</strain>
    </source>
</reference>
<organism evidence="1 2">
    <name type="scientific">Drosophila erecta</name>
    <name type="common">Fruit fly</name>
    <dbReference type="NCBI Taxonomy" id="7220"/>
    <lineage>
        <taxon>Eukaryota</taxon>
        <taxon>Metazoa</taxon>
        <taxon>Ecdysozoa</taxon>
        <taxon>Arthropoda</taxon>
        <taxon>Hexapoda</taxon>
        <taxon>Insecta</taxon>
        <taxon>Pterygota</taxon>
        <taxon>Neoptera</taxon>
        <taxon>Endopterygota</taxon>
        <taxon>Diptera</taxon>
        <taxon>Brachycera</taxon>
        <taxon>Muscomorpha</taxon>
        <taxon>Ephydroidea</taxon>
        <taxon>Drosophilidae</taxon>
        <taxon>Drosophila</taxon>
        <taxon>Sophophora</taxon>
    </lineage>
</organism>
<dbReference type="Proteomes" id="UP000008711">
    <property type="component" value="Unassembled WGS sequence"/>
</dbReference>
<dbReference type="EMBL" id="CH954182">
    <property type="protein sequence ID" value="EDV53411.1"/>
    <property type="molecule type" value="Genomic_DNA"/>
</dbReference>
<name>B3P611_DROER</name>
<accession>B3P611</accession>
<dbReference type="AlphaFoldDB" id="B3P611"/>
<evidence type="ECO:0000313" key="1">
    <source>
        <dbReference type="EMBL" id="EDV53411.1"/>
    </source>
</evidence>
<evidence type="ECO:0000313" key="2">
    <source>
        <dbReference type="Proteomes" id="UP000008711"/>
    </source>
</evidence>
<dbReference type="HOGENOM" id="CLU_2415574_0_0_1"/>
<proteinExistence type="predicted"/>
<protein>
    <submittedName>
        <fullName evidence="1">GG11556</fullName>
    </submittedName>
</protein>
<gene>
    <name evidence="1" type="primary">Dere\GG11556</name>
    <name evidence="1" type="ORF">Dere_GG11556</name>
</gene>
<keyword evidence="2" id="KW-1185">Reference proteome</keyword>
<sequence>MLALLLGLHRYADTNRRHPGSLVAQQGILDSILRSAQLIFTVPRAAGNEAKDEHEDEGEDEDKDELSRACLAGICWPELALGASVCLCFNSC</sequence>